<evidence type="ECO:0000256" key="1">
    <source>
        <dbReference type="SAM" id="MobiDB-lite"/>
    </source>
</evidence>
<dbReference type="AlphaFoldDB" id="A0A917PQI3"/>
<feature type="compositionally biased region" description="Gly residues" evidence="1">
    <location>
        <begin position="79"/>
        <end position="97"/>
    </location>
</feature>
<sequence length="115" mass="11777">MSVARPGRSTVVSSLDVRATRDARDVVTAMHELAVREAIDHFTAAVSRSACAPPVMSRERRPSRTSPGTPFRSQRADGGLPGAGLPGAGLPGAGSPAGGYPARVSSSAVPSSLRR</sequence>
<dbReference type="EMBL" id="BMMD01000017">
    <property type="protein sequence ID" value="GGJ87781.1"/>
    <property type="molecule type" value="Genomic_DNA"/>
</dbReference>
<keyword evidence="3" id="KW-1185">Reference proteome</keyword>
<gene>
    <name evidence="2" type="ORF">GCM10011372_27880</name>
</gene>
<organism evidence="2 3">
    <name type="scientific">Agromyces bauzanensis</name>
    <dbReference type="NCBI Taxonomy" id="1308924"/>
    <lineage>
        <taxon>Bacteria</taxon>
        <taxon>Bacillati</taxon>
        <taxon>Actinomycetota</taxon>
        <taxon>Actinomycetes</taxon>
        <taxon>Micrococcales</taxon>
        <taxon>Microbacteriaceae</taxon>
        <taxon>Agromyces</taxon>
    </lineage>
</organism>
<feature type="region of interest" description="Disordered" evidence="1">
    <location>
        <begin position="50"/>
        <end position="115"/>
    </location>
</feature>
<reference evidence="2" key="2">
    <citation type="submission" date="2020-09" db="EMBL/GenBank/DDBJ databases">
        <authorList>
            <person name="Sun Q."/>
            <person name="Zhou Y."/>
        </authorList>
    </citation>
    <scope>NUCLEOTIDE SEQUENCE</scope>
    <source>
        <strain evidence="2">CGMCC 1.8984</strain>
    </source>
</reference>
<reference evidence="2" key="1">
    <citation type="journal article" date="2014" name="Int. J. Syst. Evol. Microbiol.">
        <title>Complete genome sequence of Corynebacterium casei LMG S-19264T (=DSM 44701T), isolated from a smear-ripened cheese.</title>
        <authorList>
            <consortium name="US DOE Joint Genome Institute (JGI-PGF)"/>
            <person name="Walter F."/>
            <person name="Albersmeier A."/>
            <person name="Kalinowski J."/>
            <person name="Ruckert C."/>
        </authorList>
    </citation>
    <scope>NUCLEOTIDE SEQUENCE</scope>
    <source>
        <strain evidence="2">CGMCC 1.8984</strain>
    </source>
</reference>
<feature type="compositionally biased region" description="Low complexity" evidence="1">
    <location>
        <begin position="98"/>
        <end position="115"/>
    </location>
</feature>
<protein>
    <submittedName>
        <fullName evidence="2">Uncharacterized protein</fullName>
    </submittedName>
</protein>
<evidence type="ECO:0000313" key="3">
    <source>
        <dbReference type="Proteomes" id="UP000636956"/>
    </source>
</evidence>
<proteinExistence type="predicted"/>
<accession>A0A917PQI3</accession>
<dbReference type="Proteomes" id="UP000636956">
    <property type="component" value="Unassembled WGS sequence"/>
</dbReference>
<name>A0A917PQI3_9MICO</name>
<evidence type="ECO:0000313" key="2">
    <source>
        <dbReference type="EMBL" id="GGJ87781.1"/>
    </source>
</evidence>
<comment type="caution">
    <text evidence="2">The sequence shown here is derived from an EMBL/GenBank/DDBJ whole genome shotgun (WGS) entry which is preliminary data.</text>
</comment>